<protein>
    <recommendedName>
        <fullName evidence="4">Peptidase</fullName>
    </recommendedName>
</protein>
<dbReference type="InterPro" id="IPR013783">
    <property type="entry name" value="Ig-like_fold"/>
</dbReference>
<evidence type="ECO:0000256" key="1">
    <source>
        <dbReference type="SAM" id="SignalP"/>
    </source>
</evidence>
<dbReference type="AlphaFoldDB" id="A0A517XSH9"/>
<evidence type="ECO:0000313" key="3">
    <source>
        <dbReference type="Proteomes" id="UP000319576"/>
    </source>
</evidence>
<dbReference type="Gene3D" id="2.60.40.10">
    <property type="entry name" value="Immunoglobulins"/>
    <property type="match status" value="1"/>
</dbReference>
<dbReference type="EMBL" id="CP036273">
    <property type="protein sequence ID" value="QDU20459.1"/>
    <property type="molecule type" value="Genomic_DNA"/>
</dbReference>
<proteinExistence type="predicted"/>
<evidence type="ECO:0000313" key="2">
    <source>
        <dbReference type="EMBL" id="QDU20459.1"/>
    </source>
</evidence>
<keyword evidence="1" id="KW-0732">Signal</keyword>
<feature type="signal peptide" evidence="1">
    <location>
        <begin position="1"/>
        <end position="18"/>
    </location>
</feature>
<dbReference type="Proteomes" id="UP000319576">
    <property type="component" value="Chromosome"/>
</dbReference>
<organism evidence="2 3">
    <name type="scientific">Urbifossiella limnaea</name>
    <dbReference type="NCBI Taxonomy" id="2528023"/>
    <lineage>
        <taxon>Bacteria</taxon>
        <taxon>Pseudomonadati</taxon>
        <taxon>Planctomycetota</taxon>
        <taxon>Planctomycetia</taxon>
        <taxon>Gemmatales</taxon>
        <taxon>Gemmataceae</taxon>
        <taxon>Urbifossiella</taxon>
    </lineage>
</organism>
<evidence type="ECO:0008006" key="4">
    <source>
        <dbReference type="Google" id="ProtNLM"/>
    </source>
</evidence>
<sequence length="698" mass="75117" precursor="true">MRPAALLALLVAVTAARAELPSPRFDRLTPLGGSPGSTVEVEAIGADLEDATKLIFDHAGITAEHLKDRKFKVTVAANVPAATYDARLVGRYGVSNPRLFAVSDGLTELAEKEPNDEPAQAQAVPVNAAVNGTSDQGREDVFRVAVRKGQRVVVECFAQRLDSQLDATLTVSAVDGRPVASNGDYFGRDPLVEFVAPADGDYLVSLNDLSFRGGHPYRLVVSDRPHVENLFPRAVKVGQPSLVSVFGRNLRGKASGLVLNDLPLDVIPETADPLRDIFNRGLFRFTEHPTAHSVLPTAATCTLTGLQHRGVPLLVTDTAVSVEQEPNDDPKAPQKLALPAVVSGRFDKVRDADWFAIEPTESGPYSFEVYCERIAGRADPYLVVLDEKDNRVSELDDFGIRANAFDGHLRDPSGVVNLTAKQKYRVLVQDRYRRGGPRYQYVLTVRKPVPDFYPAVIHHQNPGPGGTTVRKGGTAYLDLIVHNKDGFAGPFTVTAEGLPKGLHAAPTAVTGGDRAVVVLWADPDAPDFVGPIRLTATAKRGDEPLVREVRPYTRVWNSTDLNSSRPTRELVVAVADAAPFAVVPATERLTIEAGRKADLKLTCQRHQADFKAAVNLTGLSVPNAVRVTTASIPEGKADATVTVEVPANTRPGEYTFALQCQAQVPFSKDAKAATRPNTLVTTPSRPVTVVVTAAPGKK</sequence>
<feature type="chain" id="PRO_5021900667" description="Peptidase" evidence="1">
    <location>
        <begin position="19"/>
        <end position="698"/>
    </location>
</feature>
<name>A0A517XSH9_9BACT</name>
<accession>A0A517XSH9</accession>
<dbReference type="RefSeq" id="WP_145238031.1">
    <property type="nucleotide sequence ID" value="NZ_CP036273.1"/>
</dbReference>
<dbReference type="KEGG" id="uli:ETAA1_24110"/>
<reference evidence="2 3" key="1">
    <citation type="submission" date="2019-02" db="EMBL/GenBank/DDBJ databases">
        <title>Deep-cultivation of Planctomycetes and their phenomic and genomic characterization uncovers novel biology.</title>
        <authorList>
            <person name="Wiegand S."/>
            <person name="Jogler M."/>
            <person name="Boedeker C."/>
            <person name="Pinto D."/>
            <person name="Vollmers J."/>
            <person name="Rivas-Marin E."/>
            <person name="Kohn T."/>
            <person name="Peeters S.H."/>
            <person name="Heuer A."/>
            <person name="Rast P."/>
            <person name="Oberbeckmann S."/>
            <person name="Bunk B."/>
            <person name="Jeske O."/>
            <person name="Meyerdierks A."/>
            <person name="Storesund J.E."/>
            <person name="Kallscheuer N."/>
            <person name="Luecker S."/>
            <person name="Lage O.M."/>
            <person name="Pohl T."/>
            <person name="Merkel B.J."/>
            <person name="Hornburger P."/>
            <person name="Mueller R.-W."/>
            <person name="Bruemmer F."/>
            <person name="Labrenz M."/>
            <person name="Spormann A.M."/>
            <person name="Op den Camp H."/>
            <person name="Overmann J."/>
            <person name="Amann R."/>
            <person name="Jetten M.S.M."/>
            <person name="Mascher T."/>
            <person name="Medema M.H."/>
            <person name="Devos D.P."/>
            <person name="Kaster A.-K."/>
            <person name="Ovreas L."/>
            <person name="Rohde M."/>
            <person name="Galperin M.Y."/>
            <person name="Jogler C."/>
        </authorList>
    </citation>
    <scope>NUCLEOTIDE SEQUENCE [LARGE SCALE GENOMIC DNA]</scope>
    <source>
        <strain evidence="2 3">ETA_A1</strain>
    </source>
</reference>
<dbReference type="Gene3D" id="2.60.120.380">
    <property type="match status" value="2"/>
</dbReference>
<keyword evidence="3" id="KW-1185">Reference proteome</keyword>
<gene>
    <name evidence="2" type="ORF">ETAA1_24110</name>
</gene>
<dbReference type="OrthoDB" id="237792at2"/>